<dbReference type="SUPFAM" id="SSF54909">
    <property type="entry name" value="Dimeric alpha+beta barrel"/>
    <property type="match status" value="1"/>
</dbReference>
<comment type="caution">
    <text evidence="2">The sequence shown here is derived from an EMBL/GenBank/DDBJ whole genome shotgun (WGS) entry which is preliminary data.</text>
</comment>
<sequence length="96" mass="10978">MHPITIIAFPTAPAGHENELAARLDTLASATRAEPGCLSFTVHQHPQTPSRFAVYEKFRDQAAFDVHLQYEHAQVFVEWLQASGSTLQFERWDERR</sequence>
<reference evidence="3" key="1">
    <citation type="journal article" date="2020" name="MBio">
        <title>Horizontal gene transfer to a defensive symbiont with a reduced genome amongst a multipartite beetle microbiome.</title>
        <authorList>
            <person name="Waterworth S.C."/>
            <person name="Florez L.V."/>
            <person name="Rees E.R."/>
            <person name="Hertweck C."/>
            <person name="Kaltenpoth M."/>
            <person name="Kwan J.C."/>
        </authorList>
    </citation>
    <scope>NUCLEOTIDE SEQUENCE [LARGE SCALE GENOMIC DNA]</scope>
</reference>
<feature type="domain" description="ABM" evidence="1">
    <location>
        <begin position="4"/>
        <end position="96"/>
    </location>
</feature>
<proteinExistence type="predicted"/>
<dbReference type="GO" id="GO:0003824">
    <property type="term" value="F:catalytic activity"/>
    <property type="evidence" value="ECO:0007669"/>
    <property type="project" value="TreeGrafter"/>
</dbReference>
<evidence type="ECO:0000259" key="1">
    <source>
        <dbReference type="PROSITE" id="PS51725"/>
    </source>
</evidence>
<dbReference type="InterPro" id="IPR011008">
    <property type="entry name" value="Dimeric_a/b-barrel"/>
</dbReference>
<organism evidence="2 3">
    <name type="scientific">Paracidovorax wautersii</name>
    <dbReference type="NCBI Taxonomy" id="1177982"/>
    <lineage>
        <taxon>Bacteria</taxon>
        <taxon>Pseudomonadati</taxon>
        <taxon>Pseudomonadota</taxon>
        <taxon>Betaproteobacteria</taxon>
        <taxon>Burkholderiales</taxon>
        <taxon>Comamonadaceae</taxon>
        <taxon>Paracidovorax</taxon>
    </lineage>
</organism>
<dbReference type="Pfam" id="PF03992">
    <property type="entry name" value="ABM"/>
    <property type="match status" value="1"/>
</dbReference>
<dbReference type="PROSITE" id="PS51725">
    <property type="entry name" value="ABM"/>
    <property type="match status" value="1"/>
</dbReference>
<gene>
    <name evidence="2" type="ORF">GAK30_02540</name>
</gene>
<dbReference type="PANTHER" id="PTHR33336">
    <property type="entry name" value="QUINOL MONOOXYGENASE YGIN-RELATED"/>
    <property type="match status" value="1"/>
</dbReference>
<dbReference type="EMBL" id="WNDQ01000036">
    <property type="protein sequence ID" value="KAF1020396.1"/>
    <property type="molecule type" value="Genomic_DNA"/>
</dbReference>
<dbReference type="InterPro" id="IPR007138">
    <property type="entry name" value="ABM_dom"/>
</dbReference>
<protein>
    <recommendedName>
        <fullName evidence="1">ABM domain-containing protein</fullName>
    </recommendedName>
</protein>
<dbReference type="Proteomes" id="UP000461670">
    <property type="component" value="Unassembled WGS sequence"/>
</dbReference>
<name>A0A7V8JQ05_9BURK</name>
<dbReference type="PANTHER" id="PTHR33336:SF3">
    <property type="entry name" value="ABM DOMAIN-CONTAINING PROTEIN"/>
    <property type="match status" value="1"/>
</dbReference>
<dbReference type="InterPro" id="IPR050744">
    <property type="entry name" value="AI-2_Isomerase_LsrG"/>
</dbReference>
<dbReference type="AlphaFoldDB" id="A0A7V8JQ05"/>
<evidence type="ECO:0000313" key="3">
    <source>
        <dbReference type="Proteomes" id="UP000461670"/>
    </source>
</evidence>
<dbReference type="Gene3D" id="3.30.70.100">
    <property type="match status" value="1"/>
</dbReference>
<accession>A0A7V8JQ05</accession>
<evidence type="ECO:0000313" key="2">
    <source>
        <dbReference type="EMBL" id="KAF1020396.1"/>
    </source>
</evidence>